<dbReference type="PANTHER" id="PTHR36154:SF1">
    <property type="entry name" value="DNA-BINDING TRANSCRIPTIONAL ACTIVATOR ALPA"/>
    <property type="match status" value="1"/>
</dbReference>
<dbReference type="Proteomes" id="UP000076205">
    <property type="component" value="Unassembled WGS sequence"/>
</dbReference>
<gene>
    <name evidence="1" type="ORF">SAMEA2273352_04233</name>
</gene>
<evidence type="ECO:0000313" key="1">
    <source>
        <dbReference type="EMBL" id="CZY14180.1"/>
    </source>
</evidence>
<proteinExistence type="predicted"/>
<dbReference type="InterPro" id="IPR010260">
    <property type="entry name" value="AlpA"/>
</dbReference>
<accession>A0A822X606</accession>
<reference evidence="1 2" key="1">
    <citation type="submission" date="2016-03" db="EMBL/GenBank/DDBJ databases">
        <authorList>
            <consortium name="Pathogen Informatics"/>
        </authorList>
    </citation>
    <scope>NUCLEOTIDE SEQUENCE [LARGE SCALE GENOMIC DNA]</scope>
    <source>
        <strain evidence="2">e1424</strain>
    </source>
</reference>
<dbReference type="PANTHER" id="PTHR36154">
    <property type="entry name" value="DNA-BINDING TRANSCRIPTIONAL ACTIVATOR ALPA"/>
    <property type="match status" value="1"/>
</dbReference>
<dbReference type="InterPro" id="IPR052931">
    <property type="entry name" value="Prophage_regulatory_activator"/>
</dbReference>
<dbReference type="AlphaFoldDB" id="A0A822X606"/>
<dbReference type="Pfam" id="PF05930">
    <property type="entry name" value="Phage_AlpA"/>
    <property type="match status" value="1"/>
</dbReference>
<dbReference type="RefSeq" id="WP_063162157.1">
    <property type="nucleotide sequence ID" value="NZ_CP135494.1"/>
</dbReference>
<comment type="caution">
    <text evidence="1">The sequence shown here is derived from an EMBL/GenBank/DDBJ whole genome shotgun (WGS) entry which is preliminary data.</text>
</comment>
<sequence length="77" mass="8940">MNTQHIKILRMSSVVNKIGVARSTIYDWINPKSPRYDATFPKQRRLGMQSVGWLESELDDWLLKRHLASSTTIAERP</sequence>
<name>A0A822X606_9ENTR</name>
<organism evidence="1 2">
    <name type="scientific">Enterobacter hormaechei</name>
    <dbReference type="NCBI Taxonomy" id="158836"/>
    <lineage>
        <taxon>Bacteria</taxon>
        <taxon>Pseudomonadati</taxon>
        <taxon>Pseudomonadota</taxon>
        <taxon>Gammaproteobacteria</taxon>
        <taxon>Enterobacterales</taxon>
        <taxon>Enterobacteriaceae</taxon>
        <taxon>Enterobacter</taxon>
        <taxon>Enterobacter cloacae complex</taxon>
    </lineage>
</organism>
<protein>
    <submittedName>
        <fullName evidence="1">Phage transcriptional regulator AlpA</fullName>
    </submittedName>
</protein>
<dbReference type="EMBL" id="FJYW01000011">
    <property type="protein sequence ID" value="CZY14180.1"/>
    <property type="molecule type" value="Genomic_DNA"/>
</dbReference>
<dbReference type="Gene3D" id="1.10.238.160">
    <property type="match status" value="1"/>
</dbReference>
<evidence type="ECO:0000313" key="2">
    <source>
        <dbReference type="Proteomes" id="UP000076205"/>
    </source>
</evidence>